<dbReference type="NCBIfam" id="TIGR00355">
    <property type="entry name" value="purH"/>
    <property type="match status" value="1"/>
</dbReference>
<dbReference type="OrthoDB" id="9802065at2"/>
<evidence type="ECO:0000256" key="5">
    <source>
        <dbReference type="ARBA" id="ARBA00022755"/>
    </source>
</evidence>
<organism evidence="12 13">
    <name type="scientific">Gloeomargarita lithophora Alchichica-D10</name>
    <dbReference type="NCBI Taxonomy" id="1188229"/>
    <lineage>
        <taxon>Bacteria</taxon>
        <taxon>Bacillati</taxon>
        <taxon>Cyanobacteriota</taxon>
        <taxon>Cyanophyceae</taxon>
        <taxon>Gloeomargaritales</taxon>
        <taxon>Gloeomargaritaceae</taxon>
        <taxon>Gloeomargarita</taxon>
    </lineage>
</organism>
<keyword evidence="13" id="KW-1185">Reference proteome</keyword>
<comment type="catalytic activity">
    <reaction evidence="9 10">
        <text>IMP + H2O = 5-formamido-1-(5-phospho-D-ribosyl)imidazole-4-carboxamide</text>
        <dbReference type="Rhea" id="RHEA:18445"/>
        <dbReference type="ChEBI" id="CHEBI:15377"/>
        <dbReference type="ChEBI" id="CHEBI:58053"/>
        <dbReference type="ChEBI" id="CHEBI:58467"/>
        <dbReference type="EC" id="3.5.4.10"/>
    </reaction>
</comment>
<feature type="domain" description="MGS-like" evidence="11">
    <location>
        <begin position="1"/>
        <end position="146"/>
    </location>
</feature>
<dbReference type="KEGG" id="glt:GlitD10_1265"/>
<comment type="similarity">
    <text evidence="3 10">Belongs to the PurH family.</text>
</comment>
<dbReference type="SMART" id="SM00851">
    <property type="entry name" value="MGS"/>
    <property type="match status" value="1"/>
</dbReference>
<evidence type="ECO:0000313" key="13">
    <source>
        <dbReference type="Proteomes" id="UP000180235"/>
    </source>
</evidence>
<dbReference type="STRING" id="1188229.GlitD10_1265"/>
<dbReference type="EMBL" id="CP017675">
    <property type="protein sequence ID" value="APB33585.1"/>
    <property type="molecule type" value="Genomic_DNA"/>
</dbReference>
<dbReference type="SUPFAM" id="SSF53927">
    <property type="entry name" value="Cytidine deaminase-like"/>
    <property type="match status" value="1"/>
</dbReference>
<dbReference type="AlphaFoldDB" id="A0A1J0ACD9"/>
<evidence type="ECO:0000256" key="4">
    <source>
        <dbReference type="ARBA" id="ARBA00022679"/>
    </source>
</evidence>
<dbReference type="UniPathway" id="UPA00074">
    <property type="reaction ID" value="UER00133"/>
</dbReference>
<dbReference type="NCBIfam" id="NF002049">
    <property type="entry name" value="PRK00881.1"/>
    <property type="match status" value="1"/>
</dbReference>
<dbReference type="CDD" id="cd01421">
    <property type="entry name" value="IMPCH"/>
    <property type="match status" value="1"/>
</dbReference>
<name>A0A1J0ACD9_9CYAN</name>
<sequence length="512" mass="54312">MTPKALLSVSDKTGLLALAQALVQEFGYELLSSGGTAKILKAAGLPVIQVSDYTGSPEILGGRVKTLHPKIHGGILARRDVPQDLADLAHLGIDLIDLVVVNLYPFGATIHKVTTTHEQAIEQIDIGGPALLRAAAKNHAFVTVLCTSNQYPDYVAHLRAHQGQTSREFRQACAAQAFSHTSQYDQMIATYLTPEASRWPVHWAWQGTLQQPLRYGENPHQQAAWYRTGDVPTGWCAAELLQGKELSFNNLVDLEAARRLVCEFPVTQPTVAIIKHTNPCGVACADDLLTAYQRALQADPVSAFGGIVAVNQPLDGATAEAMTALFLECIVAPGCSQEAQDILQRKSKVRVLVFPKLGVAPGAEVRLISGGFLVQTPDVATVQPETWQVVTARTPTPTEQADLLLAWRVVKAVKSNAIVVAKAGVTLGIGGGQTNRVGAVGLALAQAGAGAQGAVLASDGFFPFADSVLAAAAAGIGAIVQPGGSLRDGESIQAANERGMAMLFTHQRHFYH</sequence>
<dbReference type="SUPFAM" id="SSF52335">
    <property type="entry name" value="Methylglyoxal synthase-like"/>
    <property type="match status" value="1"/>
</dbReference>
<dbReference type="RefSeq" id="WP_071454150.1">
    <property type="nucleotide sequence ID" value="NZ_CP017675.1"/>
</dbReference>
<evidence type="ECO:0000256" key="1">
    <source>
        <dbReference type="ARBA" id="ARBA00004844"/>
    </source>
</evidence>
<keyword evidence="5 10" id="KW-0658">Purine biosynthesis</keyword>
<dbReference type="InterPro" id="IPR011607">
    <property type="entry name" value="MGS-like_dom"/>
</dbReference>
<evidence type="ECO:0000256" key="6">
    <source>
        <dbReference type="ARBA" id="ARBA00022801"/>
    </source>
</evidence>
<dbReference type="InterPro" id="IPR016193">
    <property type="entry name" value="Cytidine_deaminase-like"/>
</dbReference>
<dbReference type="Proteomes" id="UP000180235">
    <property type="component" value="Chromosome"/>
</dbReference>
<keyword evidence="4 10" id="KW-0808">Transferase</keyword>
<dbReference type="GO" id="GO:0004643">
    <property type="term" value="F:phosphoribosylaminoimidazolecarboxamide formyltransferase activity"/>
    <property type="evidence" value="ECO:0007669"/>
    <property type="project" value="UniProtKB-UniRule"/>
</dbReference>
<comment type="pathway">
    <text evidence="2 10">Purine metabolism; IMP biosynthesis via de novo pathway; 5-formamido-1-(5-phospho-D-ribosyl)imidazole-4-carboxamide from 5-amino-1-(5-phospho-D-ribosyl)imidazole-4-carboxamide (10-formyl THF route): step 1/1.</text>
</comment>
<comment type="pathway">
    <text evidence="1 10">Purine metabolism; IMP biosynthesis via de novo pathway; IMP from 5-formamido-1-(5-phospho-D-ribosyl)imidazole-4-carboxamide: step 1/1.</text>
</comment>
<comment type="domain">
    <text evidence="10">The IMP cyclohydrolase activity resides in the N-terminal region.</text>
</comment>
<proteinExistence type="inferred from homology"/>
<evidence type="ECO:0000256" key="3">
    <source>
        <dbReference type="ARBA" id="ARBA00007667"/>
    </source>
</evidence>
<gene>
    <name evidence="10 12" type="primary">purH</name>
    <name evidence="12" type="ORF">GlitD10_1265</name>
</gene>
<evidence type="ECO:0000256" key="10">
    <source>
        <dbReference type="HAMAP-Rule" id="MF_00139"/>
    </source>
</evidence>
<evidence type="ECO:0000256" key="8">
    <source>
        <dbReference type="ARBA" id="ARBA00050488"/>
    </source>
</evidence>
<accession>A0A1J0ACD9</accession>
<dbReference type="GO" id="GO:0006189">
    <property type="term" value="P:'de novo' IMP biosynthetic process"/>
    <property type="evidence" value="ECO:0007669"/>
    <property type="project" value="UniProtKB-UniRule"/>
</dbReference>
<dbReference type="InterPro" id="IPR036914">
    <property type="entry name" value="MGS-like_dom_sf"/>
</dbReference>
<dbReference type="PROSITE" id="PS51855">
    <property type="entry name" value="MGS"/>
    <property type="match status" value="1"/>
</dbReference>
<keyword evidence="6 10" id="KW-0378">Hydrolase</keyword>
<dbReference type="GO" id="GO:0003937">
    <property type="term" value="F:IMP cyclohydrolase activity"/>
    <property type="evidence" value="ECO:0007669"/>
    <property type="project" value="UniProtKB-UniRule"/>
</dbReference>
<dbReference type="SMART" id="SM00798">
    <property type="entry name" value="AICARFT_IMPCHas"/>
    <property type="match status" value="1"/>
</dbReference>
<dbReference type="GO" id="GO:0005829">
    <property type="term" value="C:cytosol"/>
    <property type="evidence" value="ECO:0007669"/>
    <property type="project" value="TreeGrafter"/>
</dbReference>
<comment type="catalytic activity">
    <reaction evidence="8 10">
        <text>(6R)-10-formyltetrahydrofolate + 5-amino-1-(5-phospho-beta-D-ribosyl)imidazole-4-carboxamide = 5-formamido-1-(5-phospho-D-ribosyl)imidazole-4-carboxamide + (6S)-5,6,7,8-tetrahydrofolate</text>
        <dbReference type="Rhea" id="RHEA:22192"/>
        <dbReference type="ChEBI" id="CHEBI:57453"/>
        <dbReference type="ChEBI" id="CHEBI:58467"/>
        <dbReference type="ChEBI" id="CHEBI:58475"/>
        <dbReference type="ChEBI" id="CHEBI:195366"/>
        <dbReference type="EC" id="2.1.2.3"/>
    </reaction>
</comment>
<dbReference type="InterPro" id="IPR002695">
    <property type="entry name" value="PurH-like"/>
</dbReference>
<dbReference type="PANTHER" id="PTHR11692">
    <property type="entry name" value="BIFUNCTIONAL PURINE BIOSYNTHESIS PROTEIN PURH"/>
    <property type="match status" value="1"/>
</dbReference>
<keyword evidence="7 10" id="KW-0511">Multifunctional enzyme</keyword>
<dbReference type="EC" id="3.5.4.10" evidence="10"/>
<dbReference type="Gene3D" id="3.40.140.20">
    <property type="match status" value="2"/>
</dbReference>
<dbReference type="HAMAP" id="MF_00139">
    <property type="entry name" value="PurH"/>
    <property type="match status" value="1"/>
</dbReference>
<dbReference type="FunFam" id="3.40.50.1380:FF:000001">
    <property type="entry name" value="Bifunctional purine biosynthesis protein PurH"/>
    <property type="match status" value="1"/>
</dbReference>
<dbReference type="Pfam" id="PF02142">
    <property type="entry name" value="MGS"/>
    <property type="match status" value="1"/>
</dbReference>
<evidence type="ECO:0000256" key="2">
    <source>
        <dbReference type="ARBA" id="ARBA00004954"/>
    </source>
</evidence>
<evidence type="ECO:0000313" key="12">
    <source>
        <dbReference type="EMBL" id="APB33585.1"/>
    </source>
</evidence>
<evidence type="ECO:0000256" key="7">
    <source>
        <dbReference type="ARBA" id="ARBA00023268"/>
    </source>
</evidence>
<dbReference type="PIRSF" id="PIRSF000414">
    <property type="entry name" value="AICARFT_IMPCHas"/>
    <property type="match status" value="1"/>
</dbReference>
<reference evidence="12 13" key="1">
    <citation type="submission" date="2016-10" db="EMBL/GenBank/DDBJ databases">
        <title>Description of Gloeomargarita lithophora gen. nov., sp. nov., a thylakoid-bearing basal-branching cyanobacterium with intracellular carbonates, and proposal for Gloeomargaritales ord. nov.</title>
        <authorList>
            <person name="Moreira D."/>
            <person name="Tavera R."/>
            <person name="Benzerara K."/>
            <person name="Skouri-Panet F."/>
            <person name="Couradeau E."/>
            <person name="Gerard E."/>
            <person name="Loussert C."/>
            <person name="Novelo E."/>
            <person name="Zivanovic Y."/>
            <person name="Lopez-Garcia P."/>
        </authorList>
    </citation>
    <scope>NUCLEOTIDE SEQUENCE [LARGE SCALE GENOMIC DNA]</scope>
    <source>
        <strain evidence="12 13">D10</strain>
    </source>
</reference>
<evidence type="ECO:0000256" key="9">
    <source>
        <dbReference type="ARBA" id="ARBA00050687"/>
    </source>
</evidence>
<dbReference type="Pfam" id="PF01808">
    <property type="entry name" value="AICARFT_IMPCHas"/>
    <property type="match status" value="1"/>
</dbReference>
<protein>
    <recommendedName>
        <fullName evidence="10">Bifunctional purine biosynthesis protein PurH</fullName>
    </recommendedName>
    <domain>
        <recommendedName>
            <fullName evidence="10">Phosphoribosylaminoimidazolecarboxamide formyltransferase</fullName>
            <ecNumber evidence="10">2.1.2.3</ecNumber>
        </recommendedName>
        <alternativeName>
            <fullName evidence="10">AICAR transformylase</fullName>
        </alternativeName>
    </domain>
    <domain>
        <recommendedName>
            <fullName evidence="10">IMP cyclohydrolase</fullName>
            <ecNumber evidence="10">3.5.4.10</ecNumber>
        </recommendedName>
        <alternativeName>
            <fullName evidence="10">ATIC</fullName>
        </alternativeName>
        <alternativeName>
            <fullName evidence="10">IMP synthase</fullName>
        </alternativeName>
        <alternativeName>
            <fullName evidence="10">Inosinicase</fullName>
        </alternativeName>
    </domain>
</protein>
<dbReference type="InterPro" id="IPR024051">
    <property type="entry name" value="AICAR_Tfase_dup_dom_sf"/>
</dbReference>
<dbReference type="EC" id="2.1.2.3" evidence="10"/>
<dbReference type="PANTHER" id="PTHR11692:SF0">
    <property type="entry name" value="BIFUNCTIONAL PURINE BIOSYNTHESIS PROTEIN ATIC"/>
    <property type="match status" value="1"/>
</dbReference>
<evidence type="ECO:0000259" key="11">
    <source>
        <dbReference type="PROSITE" id="PS51855"/>
    </source>
</evidence>
<dbReference type="Gene3D" id="3.40.50.1380">
    <property type="entry name" value="Methylglyoxal synthase-like domain"/>
    <property type="match status" value="1"/>
</dbReference>
<dbReference type="FunFam" id="3.40.140.20:FF:000001">
    <property type="entry name" value="Bifunctional purine biosynthesis protein PurH"/>
    <property type="match status" value="1"/>
</dbReference>